<sequence>MWRDARGVEWAWVTPHSFRKTVATLVERERGMAAASSQMGHAGEAVTAKHYVQKRDRAADVTDVLERLSGRVES</sequence>
<dbReference type="InterPro" id="IPR013762">
    <property type="entry name" value="Integrase-like_cat_sf"/>
</dbReference>
<evidence type="ECO:0000313" key="3">
    <source>
        <dbReference type="EMBL" id="MFH5243044.1"/>
    </source>
</evidence>
<name>A0ABW7KNP3_9NOCA</name>
<accession>A0ABW7KNP3</accession>
<evidence type="ECO:0000313" key="4">
    <source>
        <dbReference type="Proteomes" id="UP001609176"/>
    </source>
</evidence>
<dbReference type="Gene3D" id="1.10.443.10">
    <property type="entry name" value="Intergrase catalytic core"/>
    <property type="match status" value="1"/>
</dbReference>
<dbReference type="Proteomes" id="UP001609219">
    <property type="component" value="Unassembled WGS sequence"/>
</dbReference>
<evidence type="ECO:0000313" key="2">
    <source>
        <dbReference type="EMBL" id="MFH5230779.1"/>
    </source>
</evidence>
<evidence type="ECO:0000313" key="5">
    <source>
        <dbReference type="Proteomes" id="UP001609219"/>
    </source>
</evidence>
<dbReference type="SUPFAM" id="SSF56349">
    <property type="entry name" value="DNA breaking-rejoining enzymes"/>
    <property type="match status" value="1"/>
</dbReference>
<evidence type="ECO:0000256" key="1">
    <source>
        <dbReference type="ARBA" id="ARBA00023172"/>
    </source>
</evidence>
<protein>
    <recommendedName>
        <fullName evidence="6">Tyr recombinase domain-containing protein</fullName>
    </recommendedName>
</protein>
<proteinExistence type="predicted"/>
<dbReference type="InterPro" id="IPR011010">
    <property type="entry name" value="DNA_brk_join_enz"/>
</dbReference>
<keyword evidence="1" id="KW-0233">DNA recombination</keyword>
<reference evidence="4 5" key="1">
    <citation type="submission" date="2024-10" db="EMBL/GenBank/DDBJ databases">
        <authorList>
            <person name="Riesco R."/>
        </authorList>
    </citation>
    <scope>NUCLEOTIDE SEQUENCE [LARGE SCALE GENOMIC DNA]</scope>
    <source>
        <strain evidence="3 4">NCIMB 15448</strain>
        <strain evidence="2 5">NCIMB 15450</strain>
    </source>
</reference>
<dbReference type="RefSeq" id="WP_395124771.1">
    <property type="nucleotide sequence ID" value="NZ_JBIMSN010000090.1"/>
</dbReference>
<dbReference type="Proteomes" id="UP001609176">
    <property type="component" value="Unassembled WGS sequence"/>
</dbReference>
<keyword evidence="5" id="KW-1185">Reference proteome</keyword>
<organism evidence="3 4">
    <name type="scientific">Antrihabitans spumae</name>
    <dbReference type="NCBI Taxonomy" id="3373370"/>
    <lineage>
        <taxon>Bacteria</taxon>
        <taxon>Bacillati</taxon>
        <taxon>Actinomycetota</taxon>
        <taxon>Actinomycetes</taxon>
        <taxon>Mycobacteriales</taxon>
        <taxon>Nocardiaceae</taxon>
        <taxon>Antrihabitans</taxon>
    </lineage>
</organism>
<gene>
    <name evidence="3" type="ORF">ACHIPV_14295</name>
    <name evidence="2" type="ORF">ACHIRB_19740</name>
</gene>
<dbReference type="EMBL" id="JBIMSP010000020">
    <property type="protein sequence ID" value="MFH5243044.1"/>
    <property type="molecule type" value="Genomic_DNA"/>
</dbReference>
<evidence type="ECO:0008006" key="6">
    <source>
        <dbReference type="Google" id="ProtNLM"/>
    </source>
</evidence>
<comment type="caution">
    <text evidence="3">The sequence shown here is derived from an EMBL/GenBank/DDBJ whole genome shotgun (WGS) entry which is preliminary data.</text>
</comment>
<dbReference type="EMBL" id="JBIMSN010000090">
    <property type="protein sequence ID" value="MFH5230779.1"/>
    <property type="molecule type" value="Genomic_DNA"/>
</dbReference>